<evidence type="ECO:0000313" key="2">
    <source>
        <dbReference type="EMBL" id="KAK7833098.1"/>
    </source>
</evidence>
<gene>
    <name evidence="2" type="ORF">CFP56_025846</name>
</gene>
<feature type="domain" description="Reverse transcriptase zinc-binding" evidence="1">
    <location>
        <begin position="315"/>
        <end position="405"/>
    </location>
</feature>
<comment type="caution">
    <text evidence="2">The sequence shown here is derived from an EMBL/GenBank/DDBJ whole genome shotgun (WGS) entry which is preliminary data.</text>
</comment>
<evidence type="ECO:0000259" key="1">
    <source>
        <dbReference type="Pfam" id="PF13966"/>
    </source>
</evidence>
<proteinExistence type="predicted"/>
<dbReference type="AlphaFoldDB" id="A0AAW0K2E0"/>
<dbReference type="Pfam" id="PF13966">
    <property type="entry name" value="zf-RVT"/>
    <property type="match status" value="1"/>
</dbReference>
<evidence type="ECO:0000313" key="3">
    <source>
        <dbReference type="Proteomes" id="UP000237347"/>
    </source>
</evidence>
<feature type="non-terminal residue" evidence="2">
    <location>
        <position position="472"/>
    </location>
</feature>
<dbReference type="Proteomes" id="UP000237347">
    <property type="component" value="Unassembled WGS sequence"/>
</dbReference>
<reference evidence="2 3" key="1">
    <citation type="journal article" date="2018" name="Sci. Data">
        <title>The draft genome sequence of cork oak.</title>
        <authorList>
            <person name="Ramos A.M."/>
            <person name="Usie A."/>
            <person name="Barbosa P."/>
            <person name="Barros P.M."/>
            <person name="Capote T."/>
            <person name="Chaves I."/>
            <person name="Simoes F."/>
            <person name="Abreu I."/>
            <person name="Carrasquinho I."/>
            <person name="Faro C."/>
            <person name="Guimaraes J.B."/>
            <person name="Mendonca D."/>
            <person name="Nobrega F."/>
            <person name="Rodrigues L."/>
            <person name="Saibo N.J.M."/>
            <person name="Varela M.C."/>
            <person name="Egas C."/>
            <person name="Matos J."/>
            <person name="Miguel C.M."/>
            <person name="Oliveira M.M."/>
            <person name="Ricardo C.P."/>
            <person name="Goncalves S."/>
        </authorList>
    </citation>
    <scope>NUCLEOTIDE SEQUENCE [LARGE SCALE GENOMIC DNA]</scope>
    <source>
        <strain evidence="3">cv. HL8</strain>
    </source>
</reference>
<dbReference type="InterPro" id="IPR026960">
    <property type="entry name" value="RVT-Znf"/>
</dbReference>
<organism evidence="2 3">
    <name type="scientific">Quercus suber</name>
    <name type="common">Cork oak</name>
    <dbReference type="NCBI Taxonomy" id="58331"/>
    <lineage>
        <taxon>Eukaryota</taxon>
        <taxon>Viridiplantae</taxon>
        <taxon>Streptophyta</taxon>
        <taxon>Embryophyta</taxon>
        <taxon>Tracheophyta</taxon>
        <taxon>Spermatophyta</taxon>
        <taxon>Magnoliopsida</taxon>
        <taxon>eudicotyledons</taxon>
        <taxon>Gunneridae</taxon>
        <taxon>Pentapetalae</taxon>
        <taxon>rosids</taxon>
        <taxon>fabids</taxon>
        <taxon>Fagales</taxon>
        <taxon>Fagaceae</taxon>
        <taxon>Quercus</taxon>
    </lineage>
</organism>
<protein>
    <recommendedName>
        <fullName evidence="1">Reverse transcriptase zinc-binding domain-containing protein</fullName>
    </recommendedName>
</protein>
<dbReference type="EMBL" id="PKMF04000412">
    <property type="protein sequence ID" value="KAK7833098.1"/>
    <property type="molecule type" value="Genomic_DNA"/>
</dbReference>
<keyword evidence="3" id="KW-1185">Reference proteome</keyword>
<accession>A0AAW0K2E0</accession>
<sequence length="472" mass="52351">MKEPNSQQTNSAILEESQVDKTEGGNVYANSVGLVDASEAGKNFEVTLDELDKKIAMFDVPPVSCGEILNPLGPLISGPSKSIPLPNSIGPLANISNLSPSHDNPVPKTSPQWAQIKRQVGISDESEALNITLVPSFESNVLLASSKILHCGEKLTVWSQSFGSIKRQLVEASKRLVLAEEAAARGASYDQVRILKLKINDLLDKESLMWIQRARSLYLQTRDSNTRYFHSRASQRYKRNQIHGLRNDQHTCGGLVTVGLLRCSRTIGCLVWARKQGLVDVIFLPFEVKIVNAIPLSLADTPDWLFWPKTSSGTYSVKSGYKLLREVDVVEAPGASDLSGNRDVWKQIWKLHVPNRIRTLLWRACCDSLPSKANQVRRKLLIDGTCPNCSLEPETITHALWSCKKLDSFAILKDATSPNTSFLELMHLAFKDPSCIETFANTMSLLWMSRNRVAFGEGGLCLEKIPDQARAL</sequence>
<name>A0AAW0K2E0_QUESU</name>